<keyword evidence="3" id="KW-0812">Transmembrane</keyword>
<keyword evidence="3" id="KW-0472">Membrane</keyword>
<name>A0ABU0Z6U4_9MICO</name>
<keyword evidence="1 2" id="KW-0808">Transferase</keyword>
<dbReference type="PROSITE" id="PS00379">
    <property type="entry name" value="CDP_ALCOHOL_P_TRANSF"/>
    <property type="match status" value="1"/>
</dbReference>
<dbReference type="InterPro" id="IPR000462">
    <property type="entry name" value="CDP-OH_P_trans"/>
</dbReference>
<protein>
    <submittedName>
        <fullName evidence="4">CDP-alcohol phosphatidyltransferase family protein</fullName>
    </submittedName>
</protein>
<dbReference type="InterPro" id="IPR043130">
    <property type="entry name" value="CDP-OH_PTrfase_TM_dom"/>
</dbReference>
<feature type="transmembrane region" description="Helical" evidence="3">
    <location>
        <begin position="144"/>
        <end position="168"/>
    </location>
</feature>
<gene>
    <name evidence="4" type="ORF">Q9R08_16365</name>
</gene>
<sequence>MEKVQWVPWWWVAAGAGGLVAIGAAVPLSPTAVALGLAYLVVSTVLLTVGLRRRGALRFGPANAVTATRSMLVGLVTALTVAALEGATSTVLLVTLVACALALDGVDGYVARRTASESELGARFDMEVDAFLLLLLCVYDVRYVGWWVLSIGLMRYAFVVAGAMLPWMRQTLPPRYWRKVVTAVCGIALTLVAAQVLPPEANLAVAAAALLLMLESFGRDVTWLVRLNLSGRALVSLEKASTTAPPSESR</sequence>
<evidence type="ECO:0000256" key="1">
    <source>
        <dbReference type="ARBA" id="ARBA00022679"/>
    </source>
</evidence>
<feature type="transmembrane region" description="Helical" evidence="3">
    <location>
        <begin position="72"/>
        <end position="103"/>
    </location>
</feature>
<dbReference type="RefSeq" id="WP_308869211.1">
    <property type="nucleotide sequence ID" value="NZ_JAVFWO010000005.1"/>
</dbReference>
<feature type="transmembrane region" description="Helical" evidence="3">
    <location>
        <begin position="203"/>
        <end position="225"/>
    </location>
</feature>
<feature type="transmembrane region" description="Helical" evidence="3">
    <location>
        <begin position="32"/>
        <end position="51"/>
    </location>
</feature>
<evidence type="ECO:0000256" key="3">
    <source>
        <dbReference type="SAM" id="Phobius"/>
    </source>
</evidence>
<evidence type="ECO:0000256" key="2">
    <source>
        <dbReference type="RuleBase" id="RU003750"/>
    </source>
</evidence>
<feature type="transmembrane region" description="Helical" evidence="3">
    <location>
        <begin position="7"/>
        <end position="26"/>
    </location>
</feature>
<keyword evidence="3" id="KW-1133">Transmembrane helix</keyword>
<accession>A0ABU0Z6U4</accession>
<evidence type="ECO:0000313" key="5">
    <source>
        <dbReference type="Proteomes" id="UP001235133"/>
    </source>
</evidence>
<dbReference type="InterPro" id="IPR048254">
    <property type="entry name" value="CDP_ALCOHOL_P_TRANSF_CS"/>
</dbReference>
<organism evidence="4 5">
    <name type="scientific">Microbacterium psychrotolerans</name>
    <dbReference type="NCBI Taxonomy" id="3068321"/>
    <lineage>
        <taxon>Bacteria</taxon>
        <taxon>Bacillati</taxon>
        <taxon>Actinomycetota</taxon>
        <taxon>Actinomycetes</taxon>
        <taxon>Micrococcales</taxon>
        <taxon>Microbacteriaceae</taxon>
        <taxon>Microbacterium</taxon>
    </lineage>
</organism>
<feature type="transmembrane region" description="Helical" evidence="3">
    <location>
        <begin position="180"/>
        <end position="197"/>
    </location>
</feature>
<dbReference type="EMBL" id="JAVFWO010000005">
    <property type="protein sequence ID" value="MDQ7879566.1"/>
    <property type="molecule type" value="Genomic_DNA"/>
</dbReference>
<dbReference type="Pfam" id="PF01066">
    <property type="entry name" value="CDP-OH_P_transf"/>
    <property type="match status" value="1"/>
</dbReference>
<reference evidence="4 5" key="1">
    <citation type="submission" date="2023-08" db="EMBL/GenBank/DDBJ databases">
        <title>Microbacterium psychrotolerans sp. nov., a psychrotolerant bacterium isolated from soil in Heilongjiang Province, China.</title>
        <authorList>
            <person name="An P."/>
            <person name="Zhao D."/>
            <person name="Xiang H."/>
        </authorList>
    </citation>
    <scope>NUCLEOTIDE SEQUENCE [LARGE SCALE GENOMIC DNA]</scope>
    <source>
        <strain evidence="4 5">QXD-8</strain>
    </source>
</reference>
<comment type="caution">
    <text evidence="4">The sequence shown here is derived from an EMBL/GenBank/DDBJ whole genome shotgun (WGS) entry which is preliminary data.</text>
</comment>
<comment type="similarity">
    <text evidence="2">Belongs to the CDP-alcohol phosphatidyltransferase class-I family.</text>
</comment>
<keyword evidence="5" id="KW-1185">Reference proteome</keyword>
<dbReference type="Proteomes" id="UP001235133">
    <property type="component" value="Unassembled WGS sequence"/>
</dbReference>
<evidence type="ECO:0000313" key="4">
    <source>
        <dbReference type="EMBL" id="MDQ7879566.1"/>
    </source>
</evidence>
<proteinExistence type="inferred from homology"/>
<dbReference type="Gene3D" id="1.20.120.1760">
    <property type="match status" value="1"/>
</dbReference>